<keyword evidence="3 10" id="KW-0436">Ligase</keyword>
<dbReference type="Proteomes" id="UP000009131">
    <property type="component" value="Unassembled WGS sequence"/>
</dbReference>
<feature type="domain" description="Methionyl-tRNA synthetase anticodon-binding" evidence="12">
    <location>
        <begin position="444"/>
        <end position="544"/>
    </location>
</feature>
<reference evidence="13 14" key="1">
    <citation type="journal article" date="2011" name="J. Gen. Appl. Microbiol.">
        <title>Draft genome sequencing of the enigmatic basidiomycete Mixia osmundae.</title>
        <authorList>
            <person name="Nishida H."/>
            <person name="Nagatsuka Y."/>
            <person name="Sugiyama J."/>
        </authorList>
    </citation>
    <scope>NUCLEOTIDE SEQUENCE [LARGE SCALE GENOMIC DNA]</scope>
    <source>
        <strain evidence="14">CBS 9802 / IAM 14324 / JCM 22182 / KY 12970</strain>
    </source>
</reference>
<evidence type="ECO:0000256" key="5">
    <source>
        <dbReference type="ARBA" id="ARBA00022840"/>
    </source>
</evidence>
<dbReference type="RefSeq" id="XP_014569340.1">
    <property type="nucleotide sequence ID" value="XM_014713854.1"/>
</dbReference>
<dbReference type="PRINTS" id="PR01041">
    <property type="entry name" value="TRNASYNTHMET"/>
</dbReference>
<dbReference type="InterPro" id="IPR015413">
    <property type="entry name" value="Methionyl/Leucyl_tRNA_Synth"/>
</dbReference>
<accession>G7E5L7</accession>
<keyword evidence="14" id="KW-1185">Reference proteome</keyword>
<dbReference type="Pfam" id="PF09334">
    <property type="entry name" value="tRNA-synt_1g"/>
    <property type="match status" value="1"/>
</dbReference>
<dbReference type="InterPro" id="IPR033911">
    <property type="entry name" value="MetRS_core"/>
</dbReference>
<keyword evidence="4 10" id="KW-0547">Nucleotide-binding</keyword>
<dbReference type="OrthoDB" id="24670at2759"/>
<reference evidence="13 14" key="2">
    <citation type="journal article" date="2012" name="Open Biol.">
        <title>Characteristics of nucleosomes and linker DNA regions on the genome of the basidiomycete Mixia osmundae revealed by mono- and dinucleosome mapping.</title>
        <authorList>
            <person name="Nishida H."/>
            <person name="Kondo S."/>
            <person name="Matsumoto T."/>
            <person name="Suzuki Y."/>
            <person name="Yoshikawa H."/>
            <person name="Taylor T.D."/>
            <person name="Sugiyama J."/>
        </authorList>
    </citation>
    <scope>NUCLEOTIDE SEQUENCE [LARGE SCALE GENOMIC DNA]</scope>
    <source>
        <strain evidence="14">CBS 9802 / IAM 14324 / JCM 22182 / KY 12970</strain>
    </source>
</reference>
<dbReference type="InterPro" id="IPR014758">
    <property type="entry name" value="Met-tRNA_synth"/>
</dbReference>
<dbReference type="Pfam" id="PF19303">
    <property type="entry name" value="Anticodon_3"/>
    <property type="match status" value="1"/>
</dbReference>
<evidence type="ECO:0000259" key="12">
    <source>
        <dbReference type="Pfam" id="PF19303"/>
    </source>
</evidence>
<sequence>MLAVCRLPIEHGYLQRCHRRSGLHVPLCWARAAFTTRAAGDKPFYVTTPIFYVNADPHIGHLHSMVLADVLKRYQALRSRKPAFLATGTDEHGLKIQRAAQSQGLEPIELCDKVSQTFRALASAASISHDTFIRTSEPRHRKAVHAIWRKLSDAGYIYKGFHEGWYAVSDEAYYTPNQVRIGKDPKTRVECMVAVESGQPVEWVKEHNYMFALSRLQPALLGWLTSNEQSVVPASRRVEVIDAVSAGLSDLSISRPSARLKWGISVPDDPEQTIYVWIDALTNYLTVTGYPWAGKPNKLWPANAHVIGKDIVRFHAIYWPAMLIAAGLPLPRSIVTHAHWTQGNFKMSKSRGNVIDAVRALSTHGIDEVRYFLMRIGGGLEHDSDFTLEQLEIVTKKELAGQLGNLLRRIQSKKVLGSLIKPGHLFEPEDRFEHSAAARVVLIELGELPERFAEHMSSCRVANAVSEVVRMLSMANAFLAEEAPWQGERIGQPDAQVSVYTAAETLRVAAILYQPFMPAAAQMILDQLGISSEHRRWSDLASRSVKTSRAPLNAKEAAPVFVVNRNGAS</sequence>
<dbReference type="Gene3D" id="2.170.220.10">
    <property type="match status" value="1"/>
</dbReference>
<evidence type="ECO:0000313" key="14">
    <source>
        <dbReference type="Proteomes" id="UP000009131"/>
    </source>
</evidence>
<dbReference type="PANTHER" id="PTHR43326">
    <property type="entry name" value="METHIONYL-TRNA SYNTHETASE"/>
    <property type="match status" value="1"/>
</dbReference>
<comment type="similarity">
    <text evidence="1 10">Belongs to the class-I aminoacyl-tRNA synthetase family.</text>
</comment>
<name>G7E5L7_MIXOS</name>
<evidence type="ECO:0000259" key="11">
    <source>
        <dbReference type="Pfam" id="PF09334"/>
    </source>
</evidence>
<dbReference type="OMA" id="MDTQAFC"/>
<evidence type="ECO:0000256" key="3">
    <source>
        <dbReference type="ARBA" id="ARBA00022598"/>
    </source>
</evidence>
<keyword evidence="6 10" id="KW-0648">Protein biosynthesis</keyword>
<dbReference type="InParanoid" id="G7E5L7"/>
<dbReference type="NCBIfam" id="TIGR00398">
    <property type="entry name" value="metG"/>
    <property type="match status" value="1"/>
</dbReference>
<dbReference type="HOGENOM" id="CLU_009710_9_0_1"/>
<evidence type="ECO:0000256" key="2">
    <source>
        <dbReference type="ARBA" id="ARBA00012838"/>
    </source>
</evidence>
<dbReference type="eggNOG" id="KOG0436">
    <property type="taxonomic scope" value="Eukaryota"/>
</dbReference>
<dbReference type="CDD" id="cd00814">
    <property type="entry name" value="MetRS_core"/>
    <property type="match status" value="1"/>
</dbReference>
<dbReference type="FunCoup" id="G7E5L7">
    <property type="interactions" value="226"/>
</dbReference>
<dbReference type="InterPro" id="IPR009080">
    <property type="entry name" value="tRNAsynth_Ia_anticodon-bd"/>
</dbReference>
<evidence type="ECO:0000313" key="13">
    <source>
        <dbReference type="EMBL" id="GAA98127.1"/>
    </source>
</evidence>
<evidence type="ECO:0000256" key="6">
    <source>
        <dbReference type="ARBA" id="ARBA00022917"/>
    </source>
</evidence>
<organism evidence="13 14">
    <name type="scientific">Mixia osmundae (strain CBS 9802 / IAM 14324 / JCM 22182 / KY 12970)</name>
    <dbReference type="NCBI Taxonomy" id="764103"/>
    <lineage>
        <taxon>Eukaryota</taxon>
        <taxon>Fungi</taxon>
        <taxon>Dikarya</taxon>
        <taxon>Basidiomycota</taxon>
        <taxon>Pucciniomycotina</taxon>
        <taxon>Mixiomycetes</taxon>
        <taxon>Mixiales</taxon>
        <taxon>Mixiaceae</taxon>
        <taxon>Mixia</taxon>
    </lineage>
</organism>
<dbReference type="SUPFAM" id="SSF52374">
    <property type="entry name" value="Nucleotidylyl transferase"/>
    <property type="match status" value="1"/>
</dbReference>
<dbReference type="FunFam" id="2.170.220.10:FF:000001">
    <property type="entry name" value="methionine--tRNA ligase, mitochondrial"/>
    <property type="match status" value="1"/>
</dbReference>
<dbReference type="STRING" id="764103.G7E5L7"/>
<keyword evidence="5 10" id="KW-0067">ATP-binding</keyword>
<dbReference type="GO" id="GO:0005524">
    <property type="term" value="F:ATP binding"/>
    <property type="evidence" value="ECO:0007669"/>
    <property type="project" value="UniProtKB-KW"/>
</dbReference>
<evidence type="ECO:0000256" key="4">
    <source>
        <dbReference type="ARBA" id="ARBA00022741"/>
    </source>
</evidence>
<proteinExistence type="inferred from homology"/>
<dbReference type="InterPro" id="IPR014729">
    <property type="entry name" value="Rossmann-like_a/b/a_fold"/>
</dbReference>
<evidence type="ECO:0000256" key="9">
    <source>
        <dbReference type="ARBA" id="ARBA00068817"/>
    </source>
</evidence>
<protein>
    <recommendedName>
        <fullName evidence="9">Probable methionine--tRNA ligase, mitochondrial</fullName>
        <ecNumber evidence="2">6.1.1.10</ecNumber>
    </recommendedName>
</protein>
<evidence type="ECO:0000256" key="1">
    <source>
        <dbReference type="ARBA" id="ARBA00005594"/>
    </source>
</evidence>
<keyword evidence="7 10" id="KW-0030">Aminoacyl-tRNA synthetase</keyword>
<dbReference type="AlphaFoldDB" id="G7E5L7"/>
<dbReference type="InterPro" id="IPR023457">
    <property type="entry name" value="Met-tRNA_synth_2"/>
</dbReference>
<gene>
    <name evidence="13" type="primary">Mo04810</name>
    <name evidence="13" type="ORF">E5Q_04810</name>
</gene>
<dbReference type="EMBL" id="BABT02000150">
    <property type="protein sequence ID" value="GAA98127.1"/>
    <property type="molecule type" value="Genomic_DNA"/>
</dbReference>
<evidence type="ECO:0000256" key="8">
    <source>
        <dbReference type="ARBA" id="ARBA00047364"/>
    </source>
</evidence>
<dbReference type="InterPro" id="IPR041872">
    <property type="entry name" value="Anticodon_Met"/>
</dbReference>
<dbReference type="SUPFAM" id="SSF47323">
    <property type="entry name" value="Anticodon-binding domain of a subclass of class I aminoacyl-tRNA synthetases"/>
    <property type="match status" value="1"/>
</dbReference>
<dbReference type="Gene3D" id="1.10.730.10">
    <property type="entry name" value="Isoleucyl-tRNA Synthetase, Domain 1"/>
    <property type="match status" value="1"/>
</dbReference>
<evidence type="ECO:0000256" key="7">
    <source>
        <dbReference type="ARBA" id="ARBA00023146"/>
    </source>
</evidence>
<dbReference type="GO" id="GO:0006431">
    <property type="term" value="P:methionyl-tRNA aminoacylation"/>
    <property type="evidence" value="ECO:0007669"/>
    <property type="project" value="InterPro"/>
</dbReference>
<evidence type="ECO:0000256" key="10">
    <source>
        <dbReference type="RuleBase" id="RU363039"/>
    </source>
</evidence>
<dbReference type="PANTHER" id="PTHR43326:SF1">
    <property type="entry name" value="METHIONINE--TRNA LIGASE, MITOCHONDRIAL"/>
    <property type="match status" value="1"/>
</dbReference>
<dbReference type="EC" id="6.1.1.10" evidence="2"/>
<comment type="caution">
    <text evidence="13">The sequence shown here is derived from an EMBL/GenBank/DDBJ whole genome shotgun (WGS) entry which is preliminary data.</text>
</comment>
<dbReference type="GO" id="GO:0004825">
    <property type="term" value="F:methionine-tRNA ligase activity"/>
    <property type="evidence" value="ECO:0007669"/>
    <property type="project" value="UniProtKB-EC"/>
</dbReference>
<dbReference type="Gene3D" id="3.40.50.620">
    <property type="entry name" value="HUPs"/>
    <property type="match status" value="1"/>
</dbReference>
<comment type="catalytic activity">
    <reaction evidence="8">
        <text>tRNA(Met) + L-methionine + ATP = L-methionyl-tRNA(Met) + AMP + diphosphate</text>
        <dbReference type="Rhea" id="RHEA:13481"/>
        <dbReference type="Rhea" id="RHEA-COMP:9667"/>
        <dbReference type="Rhea" id="RHEA-COMP:9698"/>
        <dbReference type="ChEBI" id="CHEBI:30616"/>
        <dbReference type="ChEBI" id="CHEBI:33019"/>
        <dbReference type="ChEBI" id="CHEBI:57844"/>
        <dbReference type="ChEBI" id="CHEBI:78442"/>
        <dbReference type="ChEBI" id="CHEBI:78530"/>
        <dbReference type="ChEBI" id="CHEBI:456215"/>
        <dbReference type="EC" id="6.1.1.10"/>
    </reaction>
</comment>
<feature type="domain" description="Methionyl/Leucyl tRNA synthetase" evidence="11">
    <location>
        <begin position="44"/>
        <end position="410"/>
    </location>
</feature>
<dbReference type="GO" id="GO:0005739">
    <property type="term" value="C:mitochondrion"/>
    <property type="evidence" value="ECO:0007669"/>
    <property type="project" value="UniProtKB-ARBA"/>
</dbReference>